<evidence type="ECO:0000256" key="4">
    <source>
        <dbReference type="ARBA" id="ARBA00022989"/>
    </source>
</evidence>
<evidence type="ECO:0000313" key="10">
    <source>
        <dbReference type="Proteomes" id="UP001597092"/>
    </source>
</evidence>
<accession>A0ABD6DTK7</accession>
<keyword evidence="8" id="KW-0813">Transport</keyword>
<name>A0ABD6DTK7_9EURY</name>
<dbReference type="GO" id="GO:0046872">
    <property type="term" value="F:metal ion binding"/>
    <property type="evidence" value="ECO:0007669"/>
    <property type="project" value="UniProtKB-KW"/>
</dbReference>
<organism evidence="9 10">
    <name type="scientific">Halobellus litoreus</name>
    <dbReference type="NCBI Taxonomy" id="755310"/>
    <lineage>
        <taxon>Archaea</taxon>
        <taxon>Methanobacteriati</taxon>
        <taxon>Methanobacteriota</taxon>
        <taxon>Stenosarchaea group</taxon>
        <taxon>Halobacteria</taxon>
        <taxon>Halobacteriales</taxon>
        <taxon>Haloferacaceae</taxon>
        <taxon>Halobellus</taxon>
    </lineage>
</organism>
<comment type="catalytic activity">
    <reaction evidence="7">
        <text>fluoride(in) = fluoride(out)</text>
        <dbReference type="Rhea" id="RHEA:76159"/>
        <dbReference type="ChEBI" id="CHEBI:17051"/>
    </reaction>
    <physiologicalReaction direction="left-to-right" evidence="7">
        <dbReference type="Rhea" id="RHEA:76160"/>
    </physiologicalReaction>
</comment>
<keyword evidence="5 8" id="KW-0472">Membrane</keyword>
<dbReference type="PANTHER" id="PTHR28259">
    <property type="entry name" value="FLUORIDE EXPORT PROTEIN 1-RELATED"/>
    <property type="match status" value="1"/>
</dbReference>
<keyword evidence="8" id="KW-0479">Metal-binding</keyword>
<feature type="binding site" evidence="8">
    <location>
        <position position="76"/>
    </location>
    <ligand>
        <name>Na(+)</name>
        <dbReference type="ChEBI" id="CHEBI:29101"/>
        <note>structural</note>
    </ligand>
</feature>
<comment type="subcellular location">
    <subcellularLocation>
        <location evidence="1 8">Cell membrane</location>
        <topology evidence="1 8">Multi-pass membrane protein</topology>
    </subcellularLocation>
</comment>
<comment type="activity regulation">
    <text evidence="8">Na(+) is not transported, but it plays an essential structural role and its presence is essential for fluoride channel function.</text>
</comment>
<gene>
    <name evidence="8" type="primary">fluC</name>
    <name evidence="8" type="synonym">crcB</name>
    <name evidence="9" type="ORF">ACFSAS_07900</name>
</gene>
<keyword evidence="10" id="KW-1185">Reference proteome</keyword>
<evidence type="ECO:0000256" key="6">
    <source>
        <dbReference type="ARBA" id="ARBA00035120"/>
    </source>
</evidence>
<feature type="transmembrane region" description="Helical" evidence="8">
    <location>
        <begin position="67"/>
        <end position="89"/>
    </location>
</feature>
<proteinExistence type="inferred from homology"/>
<comment type="function">
    <text evidence="8">Fluoride-specific ion channel. Important for reducing fluoride concentration in the cell, thus reducing its toxicity.</text>
</comment>
<comment type="similarity">
    <text evidence="6 8">Belongs to the fluoride channel Fluc/FEX (TC 1.A.43) family.</text>
</comment>
<keyword evidence="3 8" id="KW-0812">Transmembrane</keyword>
<dbReference type="RefSeq" id="WP_256306449.1">
    <property type="nucleotide sequence ID" value="NZ_JANHAW010000001.1"/>
</dbReference>
<evidence type="ECO:0000256" key="2">
    <source>
        <dbReference type="ARBA" id="ARBA00022475"/>
    </source>
</evidence>
<feature type="binding site" evidence="8">
    <location>
        <position position="79"/>
    </location>
    <ligand>
        <name>Na(+)</name>
        <dbReference type="ChEBI" id="CHEBI:29101"/>
        <note>structural</note>
    </ligand>
</feature>
<dbReference type="HAMAP" id="MF_00454">
    <property type="entry name" value="FluC"/>
    <property type="match status" value="1"/>
</dbReference>
<dbReference type="GO" id="GO:0005886">
    <property type="term" value="C:plasma membrane"/>
    <property type="evidence" value="ECO:0007669"/>
    <property type="project" value="UniProtKB-SubCell"/>
</dbReference>
<reference evidence="9 10" key="1">
    <citation type="journal article" date="2019" name="Int. J. Syst. Evol. Microbiol.">
        <title>The Global Catalogue of Microorganisms (GCM) 10K type strain sequencing project: providing services to taxonomists for standard genome sequencing and annotation.</title>
        <authorList>
            <consortium name="The Broad Institute Genomics Platform"/>
            <consortium name="The Broad Institute Genome Sequencing Center for Infectious Disease"/>
            <person name="Wu L."/>
            <person name="Ma J."/>
        </authorList>
    </citation>
    <scope>NUCLEOTIDE SEQUENCE [LARGE SCALE GENOMIC DNA]</scope>
    <source>
        <strain evidence="9 10">CGMCC 1.10387</strain>
    </source>
</reference>
<keyword evidence="8" id="KW-0407">Ion channel</keyword>
<dbReference type="InterPro" id="IPR003691">
    <property type="entry name" value="FluC"/>
</dbReference>
<dbReference type="GO" id="GO:0062054">
    <property type="term" value="F:fluoride channel activity"/>
    <property type="evidence" value="ECO:0007669"/>
    <property type="project" value="UniProtKB-UniRule"/>
</dbReference>
<evidence type="ECO:0000256" key="5">
    <source>
        <dbReference type="ARBA" id="ARBA00023136"/>
    </source>
</evidence>
<feature type="transmembrane region" description="Helical" evidence="8">
    <location>
        <begin position="101"/>
        <end position="122"/>
    </location>
</feature>
<sequence length="125" mass="12039">MTAGTLELLTAPPTALLVGLGGALGALARYAVDVTLGGGRRSTFAVNVLGSFALGALVASSPADATLAVAGTGFCGAFTTFSSFAVNVVRAIDAGDSRLAVVDAAGTLVSALLGVGVGWATVGIL</sequence>
<evidence type="ECO:0000256" key="1">
    <source>
        <dbReference type="ARBA" id="ARBA00004651"/>
    </source>
</evidence>
<feature type="transmembrane region" description="Helical" evidence="8">
    <location>
        <begin position="14"/>
        <end position="32"/>
    </location>
</feature>
<evidence type="ECO:0000313" key="9">
    <source>
        <dbReference type="EMBL" id="MFD1685534.1"/>
    </source>
</evidence>
<comment type="caution">
    <text evidence="9">The sequence shown here is derived from an EMBL/GenBank/DDBJ whole genome shotgun (WGS) entry which is preliminary data.</text>
</comment>
<dbReference type="PANTHER" id="PTHR28259:SF1">
    <property type="entry name" value="FLUORIDE EXPORT PROTEIN 1-RELATED"/>
    <property type="match status" value="1"/>
</dbReference>
<dbReference type="Proteomes" id="UP001597092">
    <property type="component" value="Unassembled WGS sequence"/>
</dbReference>
<dbReference type="AlphaFoldDB" id="A0ABD6DTK7"/>
<dbReference type="EMBL" id="JBHUDP010000002">
    <property type="protein sequence ID" value="MFD1685534.1"/>
    <property type="molecule type" value="Genomic_DNA"/>
</dbReference>
<feature type="transmembrane region" description="Helical" evidence="8">
    <location>
        <begin position="44"/>
        <end position="61"/>
    </location>
</feature>
<keyword evidence="4 8" id="KW-1133">Transmembrane helix</keyword>
<keyword evidence="8" id="KW-0915">Sodium</keyword>
<evidence type="ECO:0000256" key="7">
    <source>
        <dbReference type="ARBA" id="ARBA00035585"/>
    </source>
</evidence>
<evidence type="ECO:0000256" key="3">
    <source>
        <dbReference type="ARBA" id="ARBA00022692"/>
    </source>
</evidence>
<dbReference type="Pfam" id="PF02537">
    <property type="entry name" value="CRCB"/>
    <property type="match status" value="1"/>
</dbReference>
<evidence type="ECO:0000256" key="8">
    <source>
        <dbReference type="HAMAP-Rule" id="MF_00454"/>
    </source>
</evidence>
<keyword evidence="8" id="KW-0406">Ion transport</keyword>
<keyword evidence="2 8" id="KW-1003">Cell membrane</keyword>
<dbReference type="GO" id="GO:0140114">
    <property type="term" value="P:cellular detoxification of fluoride"/>
    <property type="evidence" value="ECO:0007669"/>
    <property type="project" value="UniProtKB-UniRule"/>
</dbReference>
<protein>
    <recommendedName>
        <fullName evidence="8">Fluoride-specific ion channel FluC</fullName>
    </recommendedName>
</protein>